<evidence type="ECO:0000256" key="1">
    <source>
        <dbReference type="ARBA" id="ARBA00023015"/>
    </source>
</evidence>
<dbReference type="Gene3D" id="1.10.260.40">
    <property type="entry name" value="lambda repressor-like DNA-binding domains"/>
    <property type="match status" value="1"/>
</dbReference>
<dbReference type="CDD" id="cd06267">
    <property type="entry name" value="PBP1_LacI_sugar_binding-like"/>
    <property type="match status" value="1"/>
</dbReference>
<dbReference type="InterPro" id="IPR046335">
    <property type="entry name" value="LacI/GalR-like_sensor"/>
</dbReference>
<dbReference type="Pfam" id="PF00356">
    <property type="entry name" value="LacI"/>
    <property type="match status" value="1"/>
</dbReference>
<dbReference type="InterPro" id="IPR010982">
    <property type="entry name" value="Lambda_DNA-bd_dom_sf"/>
</dbReference>
<dbReference type="InterPro" id="IPR000843">
    <property type="entry name" value="HTH_LacI"/>
</dbReference>
<dbReference type="Gene3D" id="3.40.50.2300">
    <property type="match status" value="2"/>
</dbReference>
<evidence type="ECO:0000313" key="5">
    <source>
        <dbReference type="EMBL" id="KWW21193.1"/>
    </source>
</evidence>
<evidence type="ECO:0000259" key="4">
    <source>
        <dbReference type="PROSITE" id="PS50932"/>
    </source>
</evidence>
<sequence>MLQENINIKFIAEKANVSIATVSNVINSKGRVSVETALRVKEVIDSYQYSGNLAAKNLRTRKSYLFGVVVSLLQPEGRIKNNPFYWELVSGIESKAREKSFDIVLKGIESPEELTTFITQRNLDGLILVGAKSDSPVVAKVKELDLPIVFLDSYLDESAPFQVGIDDAFGGRVATEHLLSLGHQRIALITGDLEPDSVNGRRFRGYRSALQKNRSFDQNLIFESDTSAQGGFEATEKIITETNATAILSFSDVSALGVYKCLNEKGCKIPDDYSVVGFDGSYFSTFMTPTLATVKQDVGEKGEKAVDLLFLQIEDANRLKQQSRISLPVTFMVGSSTAPPRSTRR</sequence>
<gene>
    <name evidence="5" type="ORF">AS888_16435</name>
</gene>
<dbReference type="Pfam" id="PF13377">
    <property type="entry name" value="Peripla_BP_3"/>
    <property type="match status" value="1"/>
</dbReference>
<evidence type="ECO:0000256" key="3">
    <source>
        <dbReference type="ARBA" id="ARBA00023163"/>
    </source>
</evidence>
<comment type="caution">
    <text evidence="5">The sequence shown here is derived from an EMBL/GenBank/DDBJ whole genome shotgun (WGS) entry which is preliminary data.</text>
</comment>
<dbReference type="SUPFAM" id="SSF53822">
    <property type="entry name" value="Periplasmic binding protein-like I"/>
    <property type="match status" value="1"/>
</dbReference>
<dbReference type="EMBL" id="LNNH01000012">
    <property type="protein sequence ID" value="KWW21193.1"/>
    <property type="molecule type" value="Genomic_DNA"/>
</dbReference>
<dbReference type="GO" id="GO:0003700">
    <property type="term" value="F:DNA-binding transcription factor activity"/>
    <property type="evidence" value="ECO:0007669"/>
    <property type="project" value="TreeGrafter"/>
</dbReference>
<dbReference type="Proteomes" id="UP000064189">
    <property type="component" value="Unassembled WGS sequence"/>
</dbReference>
<dbReference type="InterPro" id="IPR028082">
    <property type="entry name" value="Peripla_BP_I"/>
</dbReference>
<organism evidence="5 6">
    <name type="scientific">Peribacillus simplex</name>
    <dbReference type="NCBI Taxonomy" id="1478"/>
    <lineage>
        <taxon>Bacteria</taxon>
        <taxon>Bacillati</taxon>
        <taxon>Bacillota</taxon>
        <taxon>Bacilli</taxon>
        <taxon>Bacillales</taxon>
        <taxon>Bacillaceae</taxon>
        <taxon>Peribacillus</taxon>
    </lineage>
</organism>
<dbReference type="PROSITE" id="PS50932">
    <property type="entry name" value="HTH_LACI_2"/>
    <property type="match status" value="1"/>
</dbReference>
<keyword evidence="2" id="KW-0238">DNA-binding</keyword>
<keyword evidence="6" id="KW-1185">Reference proteome</keyword>
<keyword evidence="1" id="KW-0805">Transcription regulation</keyword>
<feature type="domain" description="HTH lacI-type" evidence="4">
    <location>
        <begin position="6"/>
        <end position="60"/>
    </location>
</feature>
<dbReference type="PANTHER" id="PTHR30146">
    <property type="entry name" value="LACI-RELATED TRANSCRIPTIONAL REPRESSOR"/>
    <property type="match status" value="1"/>
</dbReference>
<dbReference type="GO" id="GO:0000976">
    <property type="term" value="F:transcription cis-regulatory region binding"/>
    <property type="evidence" value="ECO:0007669"/>
    <property type="project" value="TreeGrafter"/>
</dbReference>
<dbReference type="AlphaFoldDB" id="A0A109N0E5"/>
<name>A0A109N0E5_9BACI</name>
<dbReference type="SUPFAM" id="SSF47413">
    <property type="entry name" value="lambda repressor-like DNA-binding domains"/>
    <property type="match status" value="1"/>
</dbReference>
<dbReference type="RefSeq" id="WP_061141546.1">
    <property type="nucleotide sequence ID" value="NZ_LNNH01000012.1"/>
</dbReference>
<keyword evidence="3" id="KW-0804">Transcription</keyword>
<evidence type="ECO:0000256" key="2">
    <source>
        <dbReference type="ARBA" id="ARBA00023125"/>
    </source>
</evidence>
<dbReference type="SMART" id="SM00354">
    <property type="entry name" value="HTH_LACI"/>
    <property type="match status" value="1"/>
</dbReference>
<reference evidence="5 6" key="1">
    <citation type="submission" date="2015-11" db="EMBL/GenBank/DDBJ databases">
        <title>Genome Sequence of Bacillus simplex strain VanAntwerpen2.</title>
        <authorList>
            <person name="Couger M.B."/>
        </authorList>
    </citation>
    <scope>NUCLEOTIDE SEQUENCE [LARGE SCALE GENOMIC DNA]</scope>
    <source>
        <strain evidence="5 6">VanAntwerpen02</strain>
    </source>
</reference>
<proteinExistence type="predicted"/>
<accession>A0A109N0E5</accession>
<dbReference type="PANTHER" id="PTHR30146:SF109">
    <property type="entry name" value="HTH-TYPE TRANSCRIPTIONAL REGULATOR GALS"/>
    <property type="match status" value="1"/>
</dbReference>
<evidence type="ECO:0000313" key="6">
    <source>
        <dbReference type="Proteomes" id="UP000064189"/>
    </source>
</evidence>
<dbReference type="CDD" id="cd01392">
    <property type="entry name" value="HTH_LacI"/>
    <property type="match status" value="1"/>
</dbReference>
<protein>
    <recommendedName>
        <fullName evidence="4">HTH lacI-type domain-containing protein</fullName>
    </recommendedName>
</protein>